<dbReference type="GO" id="GO:0016020">
    <property type="term" value="C:membrane"/>
    <property type="evidence" value="ECO:0007669"/>
    <property type="project" value="TreeGrafter"/>
</dbReference>
<reference evidence="1" key="1">
    <citation type="submission" date="2021-05" db="EMBL/GenBank/DDBJ databases">
        <title>A free-living protist that lacks canonical eukaryotic 1 DNA replication and segregation systems.</title>
        <authorList>
            <person name="Salas-Leiva D.E."/>
            <person name="Tromer E.C."/>
            <person name="Curtis B.A."/>
            <person name="Jerlstrom-Hultqvist J."/>
            <person name="Kolisko M."/>
            <person name="Yi Z."/>
            <person name="Salas-Leiva J.S."/>
            <person name="Gallot-Lavallee L."/>
            <person name="Kops G.J.P.L."/>
            <person name="Archibald J.M."/>
            <person name="Simpson A.G.B."/>
            <person name="Roger A.J."/>
        </authorList>
    </citation>
    <scope>NUCLEOTIDE SEQUENCE</scope>
    <source>
        <strain evidence="1">BICM</strain>
    </source>
</reference>
<dbReference type="GO" id="GO:0005930">
    <property type="term" value="C:axoneme"/>
    <property type="evidence" value="ECO:0007669"/>
    <property type="project" value="TreeGrafter"/>
</dbReference>
<dbReference type="GO" id="GO:0060271">
    <property type="term" value="P:cilium assembly"/>
    <property type="evidence" value="ECO:0007669"/>
    <property type="project" value="TreeGrafter"/>
</dbReference>
<evidence type="ECO:0000313" key="2">
    <source>
        <dbReference type="Proteomes" id="UP000717585"/>
    </source>
</evidence>
<dbReference type="EMBL" id="JAHDYR010000020">
    <property type="protein sequence ID" value="KAG9393829.1"/>
    <property type="molecule type" value="Genomic_DNA"/>
</dbReference>
<evidence type="ECO:0000313" key="1">
    <source>
        <dbReference type="EMBL" id="KAG9393829.1"/>
    </source>
</evidence>
<gene>
    <name evidence="1" type="ORF">J8273_4692</name>
</gene>
<dbReference type="GO" id="GO:0036064">
    <property type="term" value="C:ciliary basal body"/>
    <property type="evidence" value="ECO:0007669"/>
    <property type="project" value="TreeGrafter"/>
</dbReference>
<dbReference type="GO" id="GO:0034464">
    <property type="term" value="C:BBSome"/>
    <property type="evidence" value="ECO:0007669"/>
    <property type="project" value="TreeGrafter"/>
</dbReference>
<dbReference type="PANTHER" id="PTHR16074:SF4">
    <property type="entry name" value="BARDET-BIEDL SYNDROME 7 PROTEIN"/>
    <property type="match status" value="1"/>
</dbReference>
<dbReference type="SUPFAM" id="SSF50998">
    <property type="entry name" value="Quinoprotein alcohol dehydrogenase-like"/>
    <property type="match status" value="1"/>
</dbReference>
<protein>
    <submittedName>
        <fullName evidence="1">Uncharacterized protein</fullName>
    </submittedName>
</protein>
<dbReference type="AlphaFoldDB" id="A0A8J6B3Z8"/>
<proteinExistence type="predicted"/>
<dbReference type="InterPro" id="IPR011047">
    <property type="entry name" value="Quinoprotein_ADH-like_sf"/>
</dbReference>
<dbReference type="GO" id="GO:0008104">
    <property type="term" value="P:intracellular protein localization"/>
    <property type="evidence" value="ECO:0007669"/>
    <property type="project" value="TreeGrafter"/>
</dbReference>
<name>A0A8J6B3Z8_9EUKA</name>
<dbReference type="PANTHER" id="PTHR16074">
    <property type="entry name" value="BARDET-BIEDL SYNDROME 7 PROTEIN"/>
    <property type="match status" value="1"/>
</dbReference>
<sequence>MSFQTNVDTIISLDLMHQCSIDVGPSLPSGGSNKKGRFVLTTSGRNQVKCWRDTTKGATIEWEWTAPDVILTEPITAACFSYSDGKIDTSSAYVAIGHSVYHVLSSGRISDEIHSSFIEPITGLVVVDETIVTITELMVVLLDHDGQVLNKLVSTHTIIDVIPMLAQGQILYLTATEFKIISIRGDLIRVESLPSNGLAVGICEDTGRLAILCTGEIVHVDPDDGSLSVISLPEAAQGRHIAVCPATSGTPEYTLIATVDSLIAVDLKGRVMFHRRLNGVIRVRFVSDLLPMDTSPTVLVVTDAGQVSVLYFTESAAYTFDDNEVGPEHAVTSSTHRADRIKGLRATIQKLTAEEAKLRGKVAKKDAGSSSLVTLPTVQVSTSYVANAIEIQISSVSPMASVLVSCPESGWHIIRSTPESVIMSSPATADSAEVARLLFQQASTSATITIGLTEGVGGLFTLSSFFPTSSLCAVSRVDVCPLHSYERYASDEPSLGGTRVTLTGAEVNILLICPLLGSVFPEPPKAHADSATFNYRHRSTGAILTLVVSNGSFSVMSSDIAAVQFIASYLTLKLSELDTEVDQDVQVGPVGVVSALKLSLAPLEREAAAQRQTTIANIAAQLTAFADEDDEPIPPELTETAPAVDLAPLKDNLIRQYSALVALRGGAGYEGRLRMLLDSERLDPGEVAMMFGVGDWE</sequence>
<dbReference type="Proteomes" id="UP000717585">
    <property type="component" value="Unassembled WGS sequence"/>
</dbReference>
<keyword evidence="2" id="KW-1185">Reference proteome</keyword>
<organism evidence="1 2">
    <name type="scientific">Carpediemonas membranifera</name>
    <dbReference type="NCBI Taxonomy" id="201153"/>
    <lineage>
        <taxon>Eukaryota</taxon>
        <taxon>Metamonada</taxon>
        <taxon>Carpediemonas-like organisms</taxon>
        <taxon>Carpediemonas</taxon>
    </lineage>
</organism>
<accession>A0A8J6B3Z8</accession>
<comment type="caution">
    <text evidence="1">The sequence shown here is derived from an EMBL/GenBank/DDBJ whole genome shotgun (WGS) entry which is preliminary data.</text>
</comment>